<sequence>MNNRYKELIKQLSTKELLFHLYGTQILLLTIALILGMILFDSLSAFFDLFKWSDPNILFVGGIAGVGVVLVDMLLMKVLPPSFYDDGGLNEKIFRNVNIAHIAVISAVVATGEEILFRGVIQTNFGIIVSSIIFALVHYRYLFNWFLFSNIVLLSFLIGFVFYWTNNLLVTVFMHFLIDFLLGLTIKYRKNDNQLGQEGMFHE</sequence>
<accession>A0A2N5GRP9</accession>
<dbReference type="InterPro" id="IPR003675">
    <property type="entry name" value="Rce1/LyrA-like_dom"/>
</dbReference>
<feature type="transmembrane region" description="Helical" evidence="1">
    <location>
        <begin position="115"/>
        <end position="137"/>
    </location>
</feature>
<feature type="transmembrane region" description="Helical" evidence="1">
    <location>
        <begin position="168"/>
        <end position="186"/>
    </location>
</feature>
<feature type="transmembrane region" description="Helical" evidence="1">
    <location>
        <begin position="92"/>
        <end position="109"/>
    </location>
</feature>
<dbReference type="Proteomes" id="UP000235114">
    <property type="component" value="Unassembled WGS sequence"/>
</dbReference>
<dbReference type="RefSeq" id="WP_101575772.1">
    <property type="nucleotide sequence ID" value="NZ_PGVA01000004.1"/>
</dbReference>
<keyword evidence="6" id="KW-1185">Reference proteome</keyword>
<keyword evidence="1" id="KW-1133">Transmembrane helix</keyword>
<keyword evidence="3" id="KW-0645">Protease</keyword>
<feature type="domain" description="CAAX prenyl protease 2/Lysostaphin resistance protein A-like" evidence="2">
    <location>
        <begin position="99"/>
        <end position="181"/>
    </location>
</feature>
<evidence type="ECO:0000313" key="4">
    <source>
        <dbReference type="EMBL" id="PLS00228.1"/>
    </source>
</evidence>
<feature type="transmembrane region" description="Helical" evidence="1">
    <location>
        <begin position="57"/>
        <end position="80"/>
    </location>
</feature>
<feature type="transmembrane region" description="Helical" evidence="1">
    <location>
        <begin position="142"/>
        <end position="162"/>
    </location>
</feature>
<reference evidence="4 6" key="2">
    <citation type="submission" date="2017-12" db="EMBL/GenBank/DDBJ databases">
        <title>Comparative Functional Genomics of Dry Heat Resistant strains isolated from the Viking Spacecraft.</title>
        <authorList>
            <person name="Seuylemezian A."/>
            <person name="Cooper K."/>
            <person name="Vaishampayan P."/>
        </authorList>
    </citation>
    <scope>NUCLEOTIDE SEQUENCE [LARGE SCALE GENOMIC DNA]</scope>
    <source>
        <strain evidence="4 6">ATCC 29669</strain>
    </source>
</reference>
<comment type="caution">
    <text evidence="3">The sequence shown here is derived from an EMBL/GenBank/DDBJ whole genome shotgun (WGS) entry which is preliminary data.</text>
</comment>
<evidence type="ECO:0000313" key="3">
    <source>
        <dbReference type="EMBL" id="PLR86108.1"/>
    </source>
</evidence>
<organism evidence="3 5">
    <name type="scientific">Bacillus canaveralius</name>
    <dbReference type="NCBI Taxonomy" id="1403243"/>
    <lineage>
        <taxon>Bacteria</taxon>
        <taxon>Bacillati</taxon>
        <taxon>Bacillota</taxon>
        <taxon>Bacilli</taxon>
        <taxon>Bacillales</taxon>
        <taxon>Bacillaceae</taxon>
        <taxon>Bacillus</taxon>
    </lineage>
</organism>
<proteinExistence type="predicted"/>
<name>A0A2N5GRP9_9BACI</name>
<evidence type="ECO:0000313" key="5">
    <source>
        <dbReference type="Proteomes" id="UP000234951"/>
    </source>
</evidence>
<dbReference type="OrthoDB" id="1523022at2"/>
<dbReference type="GO" id="GO:0080120">
    <property type="term" value="P:CAAX-box protein maturation"/>
    <property type="evidence" value="ECO:0007669"/>
    <property type="project" value="UniProtKB-ARBA"/>
</dbReference>
<keyword evidence="3" id="KW-0482">Metalloprotease</keyword>
<reference evidence="3 5" key="1">
    <citation type="submission" date="2017-11" db="EMBL/GenBank/DDBJ databases">
        <title>Comparitive Functional Genomics of Dry Heat Resistant strains isolated from the Viking Spacecraft.</title>
        <authorList>
            <person name="Seuylemezian A."/>
            <person name="Cooper K."/>
            <person name="Vaishampayan P."/>
        </authorList>
    </citation>
    <scope>NUCLEOTIDE SEQUENCE [LARGE SCALE GENOMIC DNA]</scope>
    <source>
        <strain evidence="3 5">M4.6</strain>
    </source>
</reference>
<dbReference type="GO" id="GO:0006508">
    <property type="term" value="P:proteolysis"/>
    <property type="evidence" value="ECO:0007669"/>
    <property type="project" value="UniProtKB-KW"/>
</dbReference>
<dbReference type="EMBL" id="PGVA01000004">
    <property type="protein sequence ID" value="PLR86108.1"/>
    <property type="molecule type" value="Genomic_DNA"/>
</dbReference>
<dbReference type="GO" id="GO:0004175">
    <property type="term" value="F:endopeptidase activity"/>
    <property type="evidence" value="ECO:0007669"/>
    <property type="project" value="UniProtKB-ARBA"/>
</dbReference>
<keyword evidence="1" id="KW-0812">Transmembrane</keyword>
<keyword evidence="3" id="KW-0378">Hydrolase</keyword>
<protein>
    <submittedName>
        <fullName evidence="3">CPBP family intramembrane metalloprotease</fullName>
    </submittedName>
</protein>
<evidence type="ECO:0000313" key="6">
    <source>
        <dbReference type="Proteomes" id="UP000235114"/>
    </source>
</evidence>
<evidence type="ECO:0000259" key="2">
    <source>
        <dbReference type="Pfam" id="PF02517"/>
    </source>
</evidence>
<gene>
    <name evidence="3" type="ORF">CU635_03475</name>
    <name evidence="4" type="ORF">CVD25_05185</name>
</gene>
<keyword evidence="1" id="KW-0472">Membrane</keyword>
<dbReference type="AlphaFoldDB" id="A0A2N5GRP9"/>
<dbReference type="Proteomes" id="UP000234951">
    <property type="component" value="Unassembled WGS sequence"/>
</dbReference>
<dbReference type="Pfam" id="PF02517">
    <property type="entry name" value="Rce1-like"/>
    <property type="match status" value="1"/>
</dbReference>
<dbReference type="GO" id="GO:0008237">
    <property type="term" value="F:metallopeptidase activity"/>
    <property type="evidence" value="ECO:0007669"/>
    <property type="project" value="UniProtKB-KW"/>
</dbReference>
<evidence type="ECO:0000256" key="1">
    <source>
        <dbReference type="SAM" id="Phobius"/>
    </source>
</evidence>
<dbReference type="EMBL" id="PGVD01000013">
    <property type="protein sequence ID" value="PLS00228.1"/>
    <property type="molecule type" value="Genomic_DNA"/>
</dbReference>
<feature type="transmembrane region" description="Helical" evidence="1">
    <location>
        <begin position="21"/>
        <end position="45"/>
    </location>
</feature>